<feature type="domain" description="RWP-RK" evidence="8">
    <location>
        <begin position="1"/>
        <end position="79"/>
    </location>
</feature>
<dbReference type="Pfam" id="PF02042">
    <property type="entry name" value="RWP-RK"/>
    <property type="match status" value="1"/>
</dbReference>
<evidence type="ECO:0000313" key="9">
    <source>
        <dbReference type="EMBL" id="KAG5179367.1"/>
    </source>
</evidence>
<dbReference type="Proteomes" id="UP000664859">
    <property type="component" value="Unassembled WGS sequence"/>
</dbReference>
<dbReference type="AlphaFoldDB" id="A0A835YW93"/>
<dbReference type="PROSITE" id="PS51519">
    <property type="entry name" value="RWP_RK"/>
    <property type="match status" value="1"/>
</dbReference>
<keyword evidence="11" id="KW-1185">Reference proteome</keyword>
<evidence type="ECO:0000256" key="5">
    <source>
        <dbReference type="ARBA" id="ARBA00023163"/>
    </source>
</evidence>
<evidence type="ECO:0000256" key="6">
    <source>
        <dbReference type="ARBA" id="ARBA00023242"/>
    </source>
</evidence>
<keyword evidence="2" id="KW-0805">Transcription regulation</keyword>
<dbReference type="InterPro" id="IPR003035">
    <property type="entry name" value="RWP-RK_dom"/>
</dbReference>
<reference evidence="10" key="1">
    <citation type="submission" date="2021-02" db="EMBL/GenBank/DDBJ databases">
        <title>First Annotated Genome of the Yellow-green Alga Tribonema minus.</title>
        <authorList>
            <person name="Mahan K.M."/>
        </authorList>
    </citation>
    <scope>NUCLEOTIDE SEQUENCE</scope>
    <source>
        <strain evidence="10">UTEX B ZZ1240</strain>
    </source>
</reference>
<evidence type="ECO:0000256" key="7">
    <source>
        <dbReference type="SAM" id="MobiDB-lite"/>
    </source>
</evidence>
<feature type="region of interest" description="Disordered" evidence="7">
    <location>
        <begin position="62"/>
        <end position="82"/>
    </location>
</feature>
<keyword evidence="3" id="KW-0175">Coiled coil</keyword>
<protein>
    <submittedName>
        <fullName evidence="10">RWP-RK domain-containing protein</fullName>
    </submittedName>
</protein>
<keyword evidence="5" id="KW-0804">Transcription</keyword>
<dbReference type="InterPro" id="IPR044607">
    <property type="entry name" value="RKD-like"/>
</dbReference>
<evidence type="ECO:0000256" key="2">
    <source>
        <dbReference type="ARBA" id="ARBA00023015"/>
    </source>
</evidence>
<accession>A0A835YW93</accession>
<feature type="compositionally biased region" description="Basic and acidic residues" evidence="7">
    <location>
        <begin position="62"/>
        <end position="71"/>
    </location>
</feature>
<dbReference type="EMBL" id="JAFCMP010000268">
    <property type="protein sequence ID" value="KAG5182099.1"/>
    <property type="molecule type" value="Genomic_DNA"/>
</dbReference>
<dbReference type="PANTHER" id="PTHR46373:SF2">
    <property type="entry name" value="RWP-RK DOMAIN-CONTAINING PROTEIN"/>
    <property type="match status" value="1"/>
</dbReference>
<dbReference type="PANTHER" id="PTHR46373">
    <property type="entry name" value="PROTEIN RKD4"/>
    <property type="match status" value="1"/>
</dbReference>
<organism evidence="10 11">
    <name type="scientific">Tribonema minus</name>
    <dbReference type="NCBI Taxonomy" id="303371"/>
    <lineage>
        <taxon>Eukaryota</taxon>
        <taxon>Sar</taxon>
        <taxon>Stramenopiles</taxon>
        <taxon>Ochrophyta</taxon>
        <taxon>PX clade</taxon>
        <taxon>Xanthophyceae</taxon>
        <taxon>Tribonematales</taxon>
        <taxon>Tribonemataceae</taxon>
        <taxon>Tribonema</taxon>
    </lineage>
</organism>
<keyword evidence="6" id="KW-0539">Nucleus</keyword>
<feature type="non-terminal residue" evidence="10">
    <location>
        <position position="82"/>
    </location>
</feature>
<comment type="caution">
    <text evidence="10">The sequence shown here is derived from an EMBL/GenBank/DDBJ whole genome shotgun (WGS) entry which is preliminary data.</text>
</comment>
<keyword evidence="4" id="KW-0238">DNA-binding</keyword>
<gene>
    <name evidence="9" type="ORF">JKP88DRAFT_130845</name>
    <name evidence="10" type="ORF">JKP88DRAFT_138845</name>
</gene>
<evidence type="ECO:0000256" key="3">
    <source>
        <dbReference type="ARBA" id="ARBA00023054"/>
    </source>
</evidence>
<sequence>MRQSSREVSQRVSLAVLEGCYNIPLTAAAKKLKVSNTMLKKLCRRYGIQRWPHRQIRSIDKEMQKHQEMRAHAPTATEAALS</sequence>
<dbReference type="GO" id="GO:0003677">
    <property type="term" value="F:DNA binding"/>
    <property type="evidence" value="ECO:0007669"/>
    <property type="project" value="UniProtKB-KW"/>
</dbReference>
<evidence type="ECO:0000256" key="1">
    <source>
        <dbReference type="ARBA" id="ARBA00004049"/>
    </source>
</evidence>
<proteinExistence type="predicted"/>
<evidence type="ECO:0000313" key="10">
    <source>
        <dbReference type="EMBL" id="KAG5182099.1"/>
    </source>
</evidence>
<comment type="function">
    <text evidence="1">Putative transcription factor.</text>
</comment>
<evidence type="ECO:0000313" key="11">
    <source>
        <dbReference type="Proteomes" id="UP000664859"/>
    </source>
</evidence>
<dbReference type="GO" id="GO:0003700">
    <property type="term" value="F:DNA-binding transcription factor activity"/>
    <property type="evidence" value="ECO:0007669"/>
    <property type="project" value="InterPro"/>
</dbReference>
<dbReference type="OrthoDB" id="6270329at2759"/>
<name>A0A835YW93_9STRA</name>
<evidence type="ECO:0000259" key="8">
    <source>
        <dbReference type="PROSITE" id="PS51519"/>
    </source>
</evidence>
<dbReference type="EMBL" id="JAFCMP010000478">
    <property type="protein sequence ID" value="KAG5179367.1"/>
    <property type="molecule type" value="Genomic_DNA"/>
</dbReference>
<evidence type="ECO:0000256" key="4">
    <source>
        <dbReference type="ARBA" id="ARBA00023125"/>
    </source>
</evidence>